<feature type="chain" id="PRO_5046206183" description="Lipoprotein" evidence="1">
    <location>
        <begin position="19"/>
        <end position="47"/>
    </location>
</feature>
<sequence length="47" mass="5163">MKKIILVALLSLSTTLVACGKSQEQQKADEAQKAIDEYNAKKKANNQ</sequence>
<gene>
    <name evidence="2" type="ORF">ACJHVH_08295</name>
</gene>
<dbReference type="Proteomes" id="UP001624684">
    <property type="component" value="Unassembled WGS sequence"/>
</dbReference>
<evidence type="ECO:0000313" key="2">
    <source>
        <dbReference type="EMBL" id="MFL1732979.1"/>
    </source>
</evidence>
<dbReference type="RefSeq" id="WP_407069489.1">
    <property type="nucleotide sequence ID" value="NZ_JBJJXE010000016.1"/>
</dbReference>
<evidence type="ECO:0008006" key="4">
    <source>
        <dbReference type="Google" id="ProtNLM"/>
    </source>
</evidence>
<feature type="signal peptide" evidence="1">
    <location>
        <begin position="1"/>
        <end position="18"/>
    </location>
</feature>
<dbReference type="EMBL" id="JBJJXE010000016">
    <property type="protein sequence ID" value="MFL1732979.1"/>
    <property type="molecule type" value="Genomic_DNA"/>
</dbReference>
<accession>A0ABW8U789</accession>
<keyword evidence="3" id="KW-1185">Reference proteome</keyword>
<proteinExistence type="predicted"/>
<dbReference type="PROSITE" id="PS51257">
    <property type="entry name" value="PROKAR_LIPOPROTEIN"/>
    <property type="match status" value="1"/>
</dbReference>
<evidence type="ECO:0000256" key="1">
    <source>
        <dbReference type="SAM" id="SignalP"/>
    </source>
</evidence>
<reference evidence="2 3" key="1">
    <citation type="submission" date="2024-11" db="EMBL/GenBank/DDBJ databases">
        <title>First Report of Moraxella oculi in Brazil in an Infectious Bovine Keratoconjunctivitis Outbreak.</title>
        <authorList>
            <person name="Carvalho C.V."/>
            <person name="Domingues R."/>
            <person name="Coutinho C."/>
            <person name="Honorio N.T.B.S."/>
            <person name="Faza D.R.L.R."/>
            <person name="Carvalho W.A."/>
            <person name="Machado A.B.F."/>
            <person name="Martins M.F."/>
            <person name="Gaspar E.B."/>
        </authorList>
    </citation>
    <scope>NUCLEOTIDE SEQUENCE [LARGE SCALE GENOMIC DNA]</scope>
    <source>
        <strain evidence="2 3">2117LE</strain>
    </source>
</reference>
<organism evidence="2 3">
    <name type="scientific">Moraxella oculi</name>
    <dbReference type="NCBI Taxonomy" id="2940516"/>
    <lineage>
        <taxon>Bacteria</taxon>
        <taxon>Pseudomonadati</taxon>
        <taxon>Pseudomonadota</taxon>
        <taxon>Gammaproteobacteria</taxon>
        <taxon>Moraxellales</taxon>
        <taxon>Moraxellaceae</taxon>
        <taxon>Moraxella</taxon>
    </lineage>
</organism>
<keyword evidence="1" id="KW-0732">Signal</keyword>
<comment type="caution">
    <text evidence="2">The sequence shown here is derived from an EMBL/GenBank/DDBJ whole genome shotgun (WGS) entry which is preliminary data.</text>
</comment>
<name>A0ABW8U789_9GAMM</name>
<evidence type="ECO:0000313" key="3">
    <source>
        <dbReference type="Proteomes" id="UP001624684"/>
    </source>
</evidence>
<protein>
    <recommendedName>
        <fullName evidence="4">Lipoprotein</fullName>
    </recommendedName>
</protein>